<dbReference type="InterPro" id="IPR001647">
    <property type="entry name" value="HTH_TetR"/>
</dbReference>
<dbReference type="Gene3D" id="1.10.357.10">
    <property type="entry name" value="Tetracycline Repressor, domain 2"/>
    <property type="match status" value="1"/>
</dbReference>
<feature type="DNA-binding region" description="H-T-H motif" evidence="2">
    <location>
        <begin position="66"/>
        <end position="85"/>
    </location>
</feature>
<accession>A0A1Z4ED10</accession>
<keyword evidence="5" id="KW-1185">Reference proteome</keyword>
<evidence type="ECO:0000313" key="4">
    <source>
        <dbReference type="EMBL" id="BAX90833.1"/>
    </source>
</evidence>
<dbReference type="Pfam" id="PF00440">
    <property type="entry name" value="TetR_N"/>
    <property type="match status" value="1"/>
</dbReference>
<feature type="domain" description="HTH tetR-type" evidence="3">
    <location>
        <begin position="43"/>
        <end position="103"/>
    </location>
</feature>
<dbReference type="InterPro" id="IPR041483">
    <property type="entry name" value="TetR_C_34"/>
</dbReference>
<evidence type="ECO:0000313" key="5">
    <source>
        <dbReference type="Proteomes" id="UP000217736"/>
    </source>
</evidence>
<dbReference type="AlphaFoldDB" id="A0A1Z4ED10"/>
<keyword evidence="1 2" id="KW-0238">DNA-binding</keyword>
<gene>
    <name evidence="4" type="ORF">MSG_00669</name>
</gene>
<dbReference type="PROSITE" id="PS50977">
    <property type="entry name" value="HTH_TETR_2"/>
    <property type="match status" value="1"/>
</dbReference>
<evidence type="ECO:0000259" key="3">
    <source>
        <dbReference type="PROSITE" id="PS50977"/>
    </source>
</evidence>
<sequence>MDPATVIPNKSRDVRYTNHATCVILRRVAQLTFQRARTAENKRRRAAALVEAARSLAIESGVTSVTLTAVAGRAGIHYSAVRRYFSSHKEVLMHLAAEGWVRFSETVCAELGEPGPKSPAQVAETLANALAADTLFCDLLANLHLHLEHEVHIERVVEFRRTISAAAVAVADATQQALPALGRSGAFDILIAAYSMAAAFWQIANPPQRLTDAYAEEPEVLPPEWNIDFASALNRLLTATCIGLVSESS</sequence>
<proteinExistence type="predicted"/>
<dbReference type="Proteomes" id="UP000217736">
    <property type="component" value="Chromosome"/>
</dbReference>
<dbReference type="EMBL" id="AP018164">
    <property type="protein sequence ID" value="BAX90833.1"/>
    <property type="molecule type" value="Genomic_DNA"/>
</dbReference>
<name>A0A1Z4ED10_9MYCO</name>
<dbReference type="SUPFAM" id="SSF46689">
    <property type="entry name" value="Homeodomain-like"/>
    <property type="match status" value="1"/>
</dbReference>
<dbReference type="InterPro" id="IPR009057">
    <property type="entry name" value="Homeodomain-like_sf"/>
</dbReference>
<dbReference type="Pfam" id="PF17929">
    <property type="entry name" value="TetR_C_34"/>
    <property type="match status" value="1"/>
</dbReference>
<evidence type="ECO:0000256" key="1">
    <source>
        <dbReference type="ARBA" id="ARBA00023125"/>
    </source>
</evidence>
<dbReference type="KEGG" id="mshg:MSG_00669"/>
<organism evidence="4 5">
    <name type="scientific">Mycobacterium shigaense</name>
    <dbReference type="NCBI Taxonomy" id="722731"/>
    <lineage>
        <taxon>Bacteria</taxon>
        <taxon>Bacillati</taxon>
        <taxon>Actinomycetota</taxon>
        <taxon>Actinomycetes</taxon>
        <taxon>Mycobacteriales</taxon>
        <taxon>Mycobacteriaceae</taxon>
        <taxon>Mycobacterium</taxon>
        <taxon>Mycobacterium simiae complex</taxon>
    </lineage>
</organism>
<protein>
    <submittedName>
        <fullName evidence="4">Transcriptional regulator</fullName>
    </submittedName>
</protein>
<evidence type="ECO:0000256" key="2">
    <source>
        <dbReference type="PROSITE-ProRule" id="PRU00335"/>
    </source>
</evidence>
<dbReference type="GO" id="GO:0003677">
    <property type="term" value="F:DNA binding"/>
    <property type="evidence" value="ECO:0007669"/>
    <property type="project" value="UniProtKB-UniRule"/>
</dbReference>
<reference evidence="5" key="1">
    <citation type="submission" date="2017-06" db="EMBL/GenBank/DDBJ databases">
        <title>Complete Genome Sequence of Mycobacterium shigaense.</title>
        <authorList>
            <person name="Fukano H."/>
            <person name="Yoshida M."/>
            <person name="Kazumi Y."/>
            <person name="Ogura Y."/>
            <person name="Mitarai S."/>
            <person name="Hayashi T."/>
            <person name="Hoshino Y."/>
        </authorList>
    </citation>
    <scope>NUCLEOTIDE SEQUENCE [LARGE SCALE GENOMIC DNA]</scope>
    <source>
        <strain evidence="5">UN-152</strain>
    </source>
</reference>